<gene>
    <name evidence="1" type="ORF">EVOR1521_LOCUS12229</name>
</gene>
<keyword evidence="2" id="KW-1185">Reference proteome</keyword>
<dbReference type="CDD" id="cd09272">
    <property type="entry name" value="RNase_HI_RT_Ty1"/>
    <property type="match status" value="1"/>
</dbReference>
<evidence type="ECO:0000313" key="2">
    <source>
        <dbReference type="Proteomes" id="UP001178507"/>
    </source>
</evidence>
<proteinExistence type="predicted"/>
<dbReference type="Proteomes" id="UP001178507">
    <property type="component" value="Unassembled WGS sequence"/>
</dbReference>
<name>A0AA36IDW8_9DINO</name>
<accession>A0AA36IDW8</accession>
<protein>
    <submittedName>
        <fullName evidence="1">Uncharacterized protein</fullName>
    </submittedName>
</protein>
<dbReference type="EMBL" id="CAUJNA010001269">
    <property type="protein sequence ID" value="CAJ1385674.1"/>
    <property type="molecule type" value="Genomic_DNA"/>
</dbReference>
<comment type="caution">
    <text evidence="1">The sequence shown here is derived from an EMBL/GenBank/DDBJ whole genome shotgun (WGS) entry which is preliminary data.</text>
</comment>
<reference evidence="1" key="1">
    <citation type="submission" date="2023-08" db="EMBL/GenBank/DDBJ databases">
        <authorList>
            <person name="Chen Y."/>
            <person name="Shah S."/>
            <person name="Dougan E. K."/>
            <person name="Thang M."/>
            <person name="Chan C."/>
        </authorList>
    </citation>
    <scope>NUCLEOTIDE SEQUENCE</scope>
</reference>
<evidence type="ECO:0000313" key="1">
    <source>
        <dbReference type="EMBL" id="CAJ1385674.1"/>
    </source>
</evidence>
<sequence>MVAKYPQKALSVAKQILGYLKNTDDVGIIYQKRMEPRDEEAEFPGPRSMGTLEIQADVMVMYGGGTIAWESTRQAFTTLSTAEAELTGYVQATAIGEAVATLVELLEGSKVKKMILGDNAAAISIITTPACAWRSRHLRCRAGRLAELIEEEEWRLRHLPGTLLADGLTKPLAKIQFEKCRGGMGLEVIERKKVKKAFGEKVIEKVGAAGWLAVDKLKAVVGMLSLVAVAKAEDGEEPELEGVSLEVILTVIAILVVVIWELTKKVNLLGVFKGACGGLMSICEDVKEEETQPRGSSCTARAGKVVLGEDKAVLKILCLATHDASGPEEVYVDVRAKQKPERTDEVLQTCCRATIELLARHGHSSKVRLETYEPSLQFTAE</sequence>
<dbReference type="AlphaFoldDB" id="A0AA36IDW8"/>
<organism evidence="1 2">
    <name type="scientific">Effrenium voratum</name>
    <dbReference type="NCBI Taxonomy" id="2562239"/>
    <lineage>
        <taxon>Eukaryota</taxon>
        <taxon>Sar</taxon>
        <taxon>Alveolata</taxon>
        <taxon>Dinophyceae</taxon>
        <taxon>Suessiales</taxon>
        <taxon>Symbiodiniaceae</taxon>
        <taxon>Effrenium</taxon>
    </lineage>
</organism>